<dbReference type="InterPro" id="IPR037000">
    <property type="entry name" value="Ski_DNA-bd_sf"/>
</dbReference>
<proteinExistence type="inferred from homology"/>
<feature type="region of interest" description="Disordered" evidence="2">
    <location>
        <begin position="32"/>
        <end position="52"/>
    </location>
</feature>
<dbReference type="Gene3D" id="3.10.390.10">
    <property type="entry name" value="SAND domain-like"/>
    <property type="match status" value="1"/>
</dbReference>
<dbReference type="CDD" id="cd21079">
    <property type="entry name" value="DHD_Ski_Sno"/>
    <property type="match status" value="1"/>
</dbReference>
<dbReference type="GO" id="GO:0000978">
    <property type="term" value="F:RNA polymerase II cis-regulatory region sequence-specific DNA binding"/>
    <property type="evidence" value="ECO:0007669"/>
    <property type="project" value="TreeGrafter"/>
</dbReference>
<dbReference type="PANTHER" id="PTHR10005:SF25">
    <property type="entry name" value="SNO ONCOGENE, ISOFORM B"/>
    <property type="match status" value="1"/>
</dbReference>
<dbReference type="PANTHER" id="PTHR10005">
    <property type="entry name" value="SKI ONCOGENE-RELATED"/>
    <property type="match status" value="1"/>
</dbReference>
<feature type="non-terminal residue" evidence="4">
    <location>
        <position position="1"/>
    </location>
</feature>
<feature type="compositionally biased region" description="Low complexity" evidence="2">
    <location>
        <begin position="32"/>
        <end position="47"/>
    </location>
</feature>
<dbReference type="SMART" id="SM01046">
    <property type="entry name" value="c-SKI_SMAD_bind"/>
    <property type="match status" value="1"/>
</dbReference>
<dbReference type="SUPFAM" id="SSF63763">
    <property type="entry name" value="SAND domain-like"/>
    <property type="match status" value="1"/>
</dbReference>
<dbReference type="GO" id="GO:0046332">
    <property type="term" value="F:SMAD binding"/>
    <property type="evidence" value="ECO:0007669"/>
    <property type="project" value="InterPro"/>
</dbReference>
<organism evidence="4">
    <name type="scientific">Rhipicephalus appendiculatus</name>
    <name type="common">Brown ear tick</name>
    <dbReference type="NCBI Taxonomy" id="34631"/>
    <lineage>
        <taxon>Eukaryota</taxon>
        <taxon>Metazoa</taxon>
        <taxon>Ecdysozoa</taxon>
        <taxon>Arthropoda</taxon>
        <taxon>Chelicerata</taxon>
        <taxon>Arachnida</taxon>
        <taxon>Acari</taxon>
        <taxon>Parasitiformes</taxon>
        <taxon>Ixodida</taxon>
        <taxon>Ixodoidea</taxon>
        <taxon>Ixodidae</taxon>
        <taxon>Rhipicephalinae</taxon>
        <taxon>Rhipicephalus</taxon>
        <taxon>Rhipicephalus</taxon>
    </lineage>
</organism>
<protein>
    <submittedName>
        <fullName evidence="4">Ski oncoprotein</fullName>
    </submittedName>
</protein>
<dbReference type="InterPro" id="IPR014890">
    <property type="entry name" value="c-SKI_SMAD4-bd_dom"/>
</dbReference>
<dbReference type="Pfam" id="PF08782">
    <property type="entry name" value="c-SKI_SMAD_bind"/>
    <property type="match status" value="1"/>
</dbReference>
<feature type="non-terminal residue" evidence="4">
    <location>
        <position position="424"/>
    </location>
</feature>
<name>A0A131ZA33_RHIAP</name>
<evidence type="ECO:0000256" key="1">
    <source>
        <dbReference type="ARBA" id="ARBA00009513"/>
    </source>
</evidence>
<accession>A0A131ZA33</accession>
<dbReference type="InterPro" id="IPR010919">
    <property type="entry name" value="SAND-like_dom_sf"/>
</dbReference>
<dbReference type="GO" id="GO:0000981">
    <property type="term" value="F:DNA-binding transcription factor activity, RNA polymerase II-specific"/>
    <property type="evidence" value="ECO:0007669"/>
    <property type="project" value="TreeGrafter"/>
</dbReference>
<feature type="domain" description="c-SKI SMAD4-binding" evidence="3">
    <location>
        <begin position="231"/>
        <end position="319"/>
    </location>
</feature>
<dbReference type="InterPro" id="IPR003380">
    <property type="entry name" value="SKI/SNO/DAC"/>
</dbReference>
<dbReference type="Gene3D" id="3.10.260.20">
    <property type="entry name" value="Ski"/>
    <property type="match status" value="1"/>
</dbReference>
<dbReference type="EMBL" id="GEDV01000410">
    <property type="protein sequence ID" value="JAP88147.1"/>
    <property type="molecule type" value="Transcribed_RNA"/>
</dbReference>
<dbReference type="Pfam" id="PF02437">
    <property type="entry name" value="Ski_Sno_DHD"/>
    <property type="match status" value="1"/>
</dbReference>
<evidence type="ECO:0000256" key="2">
    <source>
        <dbReference type="SAM" id="MobiDB-lite"/>
    </source>
</evidence>
<evidence type="ECO:0000313" key="4">
    <source>
        <dbReference type="EMBL" id="JAP88147.1"/>
    </source>
</evidence>
<dbReference type="GO" id="GO:0005634">
    <property type="term" value="C:nucleus"/>
    <property type="evidence" value="ECO:0007669"/>
    <property type="project" value="TreeGrafter"/>
</dbReference>
<reference evidence="4" key="1">
    <citation type="journal article" date="2016" name="Ticks Tick Borne Dis.">
        <title>De novo assembly and annotation of the salivary gland transcriptome of Rhipicephalus appendiculatus male and female ticks during blood feeding.</title>
        <authorList>
            <person name="de Castro M.H."/>
            <person name="de Klerk D."/>
            <person name="Pienaar R."/>
            <person name="Latif A.A."/>
            <person name="Rees D.J."/>
            <person name="Mans B.J."/>
        </authorList>
    </citation>
    <scope>NUCLEOTIDE SEQUENCE</scope>
    <source>
        <tissue evidence="4">Salivary glands</tissue>
    </source>
</reference>
<evidence type="ECO:0000259" key="3">
    <source>
        <dbReference type="SMART" id="SM01046"/>
    </source>
</evidence>
<dbReference type="GO" id="GO:0030514">
    <property type="term" value="P:negative regulation of BMP signaling pathway"/>
    <property type="evidence" value="ECO:0007669"/>
    <property type="project" value="TreeGrafter"/>
</dbReference>
<dbReference type="InterPro" id="IPR009061">
    <property type="entry name" value="DNA-bd_dom_put_sf"/>
</dbReference>
<comment type="similarity">
    <text evidence="1">Belongs to the SKI family.</text>
</comment>
<dbReference type="InterPro" id="IPR023216">
    <property type="entry name" value="Tscrpt_reg_SKI_SnoN"/>
</dbReference>
<sequence length="424" mass="45966">AWCVCRPPPLLRGPNCRRWMRALHDRTEGAAAMASSTTTTTAQTTSAPPGGVGGYTPHLKRVLKSYQASAGASLQGPPALMAASAAADPGGLGDEDEPLEAPALPAIQQPPLLTPPDQAHGSERDETQLEWNTISCFTVGGEQRLCLPQILNTVLTDLSLPQINSVCTDLHIFCLRCNPEQLDVLKQTGVIPTSAPSCGLITKSDAERLCAALLHVGTPASELNHNLVGGGVPVYHECFGGASGVVWLETSMVRCRDCGLFYSPRRFVCHGHGSREKRTCHWGFDSGHWRKYLLLDDREPLEDADAMRALLRQFKDKFPDAAKRKQSLMHIDAASKKRAARASLSDIEGGGFVTTGGPDSAYWYHQHSQWARTSAFKPWSPVLLKERMAAGKLPLGEQLLAGLPPLPVYLKHNLAYPVEAYLPA</sequence>
<dbReference type="GO" id="GO:0005667">
    <property type="term" value="C:transcription regulator complex"/>
    <property type="evidence" value="ECO:0007669"/>
    <property type="project" value="TreeGrafter"/>
</dbReference>
<dbReference type="GO" id="GO:0005737">
    <property type="term" value="C:cytoplasm"/>
    <property type="evidence" value="ECO:0007669"/>
    <property type="project" value="TreeGrafter"/>
</dbReference>
<dbReference type="FunFam" id="3.10.260.20:FF:000002">
    <property type="entry name" value="SKI-like oncogene a"/>
    <property type="match status" value="1"/>
</dbReference>
<dbReference type="SUPFAM" id="SSF46955">
    <property type="entry name" value="Putative DNA-binding domain"/>
    <property type="match status" value="1"/>
</dbReference>
<dbReference type="AlphaFoldDB" id="A0A131ZA33"/>